<reference evidence="3 4" key="1">
    <citation type="submission" date="2020-05" db="EMBL/GenBank/DDBJ databases">
        <title>Distinct polysaccharide utilization as determinants for interspecies competition between intestinal Prevotella spp.</title>
        <authorList>
            <person name="Galvez E.J.C."/>
            <person name="Iljazovic A."/>
            <person name="Strowig T."/>
        </authorList>
    </citation>
    <scope>NUCLEOTIDE SEQUENCE [LARGE SCALE GENOMIC DNA]</scope>
    <source>
        <strain evidence="3 4">PCHR</strain>
    </source>
</reference>
<dbReference type="InterPro" id="IPR021729">
    <property type="entry name" value="DUF3298"/>
</dbReference>
<evidence type="ECO:0000313" key="3">
    <source>
        <dbReference type="EMBL" id="NPE25702.1"/>
    </source>
</evidence>
<proteinExistence type="predicted"/>
<dbReference type="Proteomes" id="UP000820977">
    <property type="component" value="Unassembled WGS sequence"/>
</dbReference>
<feature type="signal peptide" evidence="1">
    <location>
        <begin position="1"/>
        <end position="23"/>
    </location>
</feature>
<evidence type="ECO:0000259" key="2">
    <source>
        <dbReference type="Pfam" id="PF11738"/>
    </source>
</evidence>
<keyword evidence="4" id="KW-1185">Reference proteome</keyword>
<dbReference type="InterPro" id="IPR037126">
    <property type="entry name" value="PdaC/RsiV-like_sf"/>
</dbReference>
<organism evidence="3 4">
    <name type="scientific">Xylanibacter caecicola</name>
    <dbReference type="NCBI Taxonomy" id="2736294"/>
    <lineage>
        <taxon>Bacteria</taxon>
        <taxon>Pseudomonadati</taxon>
        <taxon>Bacteroidota</taxon>
        <taxon>Bacteroidia</taxon>
        <taxon>Bacteroidales</taxon>
        <taxon>Prevotellaceae</taxon>
        <taxon>Xylanibacter</taxon>
    </lineage>
</organism>
<accession>A0ABX2B5N6</accession>
<protein>
    <submittedName>
        <fullName evidence="3">DUF3298 domain-containing protein</fullName>
    </submittedName>
</protein>
<dbReference type="Pfam" id="PF11738">
    <property type="entry name" value="DUF3298"/>
    <property type="match status" value="1"/>
</dbReference>
<dbReference type="RefSeq" id="WP_172345168.1">
    <property type="nucleotide sequence ID" value="NZ_CASYYZ010000073.1"/>
</dbReference>
<feature type="domain" description="DUF3298" evidence="2">
    <location>
        <begin position="181"/>
        <end position="250"/>
    </location>
</feature>
<dbReference type="EMBL" id="JABKKJ010000016">
    <property type="protein sequence ID" value="NPE25702.1"/>
    <property type="molecule type" value="Genomic_DNA"/>
</dbReference>
<name>A0ABX2B5N6_9BACT</name>
<feature type="chain" id="PRO_5045971867" evidence="1">
    <location>
        <begin position="24"/>
        <end position="266"/>
    </location>
</feature>
<comment type="caution">
    <text evidence="3">The sequence shown here is derived from an EMBL/GenBank/DDBJ whole genome shotgun (WGS) entry which is preliminary data.</text>
</comment>
<dbReference type="Gene3D" id="3.90.640.20">
    <property type="entry name" value="Heat-shock cognate protein, ATPase"/>
    <property type="match status" value="1"/>
</dbReference>
<evidence type="ECO:0000256" key="1">
    <source>
        <dbReference type="SAM" id="SignalP"/>
    </source>
</evidence>
<dbReference type="PROSITE" id="PS51257">
    <property type="entry name" value="PROKAR_LIPOPROTEIN"/>
    <property type="match status" value="1"/>
</dbReference>
<sequence length="266" mass="29663">MPKRLIPIIVAIISLTTFVSSFASCSEHKKNGGTLITDSIGFEKKDKFVECRIIADMPVDDGDVLCNIVREFISDELGGSYTGGYADMDSLLSFYGRTKYDEMYDAAKEAGSPYSVPYSYDASIRKVYETGKLVTYQTVISEYWGGAHPLTVSTAVTFRKSDGRRFGKEIFNASFNEKSSDILSDGLKKYFEVKTDKELKSCLLGMENFIIIPMPQNPPYFTKDGIVLSYGQYEIAPYAAGMPAVLIPYDEAKSLLKVSAREMIER</sequence>
<gene>
    <name evidence="3" type="ORF">HPS54_09280</name>
</gene>
<evidence type="ECO:0000313" key="4">
    <source>
        <dbReference type="Proteomes" id="UP000820977"/>
    </source>
</evidence>
<dbReference type="Gene3D" id="3.30.565.40">
    <property type="entry name" value="Fervidobacterium nodosum Rt17-B1 like"/>
    <property type="match status" value="1"/>
</dbReference>
<keyword evidence="1" id="KW-0732">Signal</keyword>